<dbReference type="Gene3D" id="1.20.1250.20">
    <property type="entry name" value="MFS general substrate transporter like domains"/>
    <property type="match status" value="1"/>
</dbReference>
<dbReference type="InterPro" id="IPR036259">
    <property type="entry name" value="MFS_trans_sf"/>
</dbReference>
<protein>
    <submittedName>
        <fullName evidence="6">MFS transporter</fullName>
    </submittedName>
</protein>
<feature type="transmembrane region" description="Helical" evidence="5">
    <location>
        <begin position="80"/>
        <end position="101"/>
    </location>
</feature>
<evidence type="ECO:0000256" key="4">
    <source>
        <dbReference type="ARBA" id="ARBA00023136"/>
    </source>
</evidence>
<feature type="transmembrane region" description="Helical" evidence="5">
    <location>
        <begin position="317"/>
        <end position="340"/>
    </location>
</feature>
<sequence>MNDKATIKLPKNVWLLFVSLYITEYVGTGFLTIALALILRKDGMELNQLSLIPLMMLPIGLKILWAPIVDKYLKRRLSHYRNWLIISLTFMLICLMNIAFLDPIKQFYIILPIVFIFSIMTATQELAISGLACNIFLAEQRYLISSIKTSGSMIGNILGGGVILLLYAYIGWMWCLLLITVLVGFTLIQLFFFEEYRYSQNQPIAESNDPQYWKNLITIWKGKINWLIILILMPFSFLPAYNLLSPILVDDGWSLPDIAILLKVFGSIVSLVAVVLISKILKRLTRKQSLVYSLLCHAFCLLSFIPISLGYVNVFSVYLACFLYFFSLPLMSIAITAIIMDNSDSSQARSTAWNAQLAPSYFCGFAVISLSYYLAQNFGYFPVVIGSIALAFFNGIYASKVIKN</sequence>
<organism evidence="6 7">
    <name type="scientific">Gilliamella apicola</name>
    <dbReference type="NCBI Taxonomy" id="1196095"/>
    <lineage>
        <taxon>Bacteria</taxon>
        <taxon>Pseudomonadati</taxon>
        <taxon>Pseudomonadota</taxon>
        <taxon>Gammaproteobacteria</taxon>
        <taxon>Orbales</taxon>
        <taxon>Orbaceae</taxon>
        <taxon>Gilliamella</taxon>
    </lineage>
</organism>
<dbReference type="GO" id="GO:0022857">
    <property type="term" value="F:transmembrane transporter activity"/>
    <property type="evidence" value="ECO:0007669"/>
    <property type="project" value="InterPro"/>
</dbReference>
<dbReference type="Pfam" id="PF07690">
    <property type="entry name" value="MFS_1"/>
    <property type="match status" value="1"/>
</dbReference>
<feature type="transmembrane region" description="Helical" evidence="5">
    <location>
        <begin position="258"/>
        <end position="278"/>
    </location>
</feature>
<keyword evidence="3 5" id="KW-1133">Transmembrane helix</keyword>
<evidence type="ECO:0000256" key="3">
    <source>
        <dbReference type="ARBA" id="ARBA00022989"/>
    </source>
</evidence>
<evidence type="ECO:0000256" key="1">
    <source>
        <dbReference type="ARBA" id="ARBA00004141"/>
    </source>
</evidence>
<feature type="transmembrane region" description="Helical" evidence="5">
    <location>
        <begin position="224"/>
        <end position="243"/>
    </location>
</feature>
<keyword evidence="2 5" id="KW-0812">Transmembrane</keyword>
<dbReference type="InterPro" id="IPR004752">
    <property type="entry name" value="AmpG_permease/AT-1"/>
</dbReference>
<dbReference type="PANTHER" id="PTHR12778:SF9">
    <property type="entry name" value="ACETYL-COENZYME A TRANSPORTER 1"/>
    <property type="match status" value="1"/>
</dbReference>
<dbReference type="EMBL" id="VMHM01000018">
    <property type="protein sequence ID" value="TSJ93051.1"/>
    <property type="molecule type" value="Genomic_DNA"/>
</dbReference>
<feature type="transmembrane region" description="Helical" evidence="5">
    <location>
        <begin position="107"/>
        <end position="137"/>
    </location>
</feature>
<accession>A0A556RVY3</accession>
<feature type="transmembrane region" description="Helical" evidence="5">
    <location>
        <begin position="290"/>
        <end position="311"/>
    </location>
</feature>
<evidence type="ECO:0000256" key="2">
    <source>
        <dbReference type="ARBA" id="ARBA00022692"/>
    </source>
</evidence>
<evidence type="ECO:0000256" key="5">
    <source>
        <dbReference type="SAM" id="Phobius"/>
    </source>
</evidence>
<feature type="transmembrane region" description="Helical" evidence="5">
    <location>
        <begin position="12"/>
        <end position="39"/>
    </location>
</feature>
<dbReference type="RefSeq" id="WP_086325992.1">
    <property type="nucleotide sequence ID" value="NZ_CAMLBV010000025.1"/>
</dbReference>
<name>A0A556RVY3_9GAMM</name>
<evidence type="ECO:0000313" key="7">
    <source>
        <dbReference type="Proteomes" id="UP000319483"/>
    </source>
</evidence>
<dbReference type="Proteomes" id="UP000319483">
    <property type="component" value="Unassembled WGS sequence"/>
</dbReference>
<feature type="transmembrane region" description="Helical" evidence="5">
    <location>
        <begin position="176"/>
        <end position="193"/>
    </location>
</feature>
<feature type="transmembrane region" description="Helical" evidence="5">
    <location>
        <begin position="352"/>
        <end position="374"/>
    </location>
</feature>
<dbReference type="GO" id="GO:0016020">
    <property type="term" value="C:membrane"/>
    <property type="evidence" value="ECO:0007669"/>
    <property type="project" value="UniProtKB-SubCell"/>
</dbReference>
<feature type="transmembrane region" description="Helical" evidence="5">
    <location>
        <begin position="149"/>
        <end position="170"/>
    </location>
</feature>
<feature type="transmembrane region" description="Helical" evidence="5">
    <location>
        <begin position="380"/>
        <end position="398"/>
    </location>
</feature>
<dbReference type="PANTHER" id="PTHR12778">
    <property type="entry name" value="SOLUTE CARRIER FAMILY 33 ACETYL-COA TRANSPORTER -RELATED"/>
    <property type="match status" value="1"/>
</dbReference>
<gene>
    <name evidence="6" type="ORF">FPQ15_12420</name>
</gene>
<keyword evidence="4 5" id="KW-0472">Membrane</keyword>
<dbReference type="AlphaFoldDB" id="A0A556RVY3"/>
<dbReference type="InterPro" id="IPR011701">
    <property type="entry name" value="MFS"/>
</dbReference>
<reference evidence="6 7" key="1">
    <citation type="submission" date="2019-07" db="EMBL/GenBank/DDBJ databases">
        <title>Gilliamella genomes.</title>
        <authorList>
            <person name="Zheng H."/>
        </authorList>
    </citation>
    <scope>NUCLEOTIDE SEQUENCE [LARGE SCALE GENOMIC DNA]</scope>
    <source>
        <strain evidence="6 7">W8127</strain>
    </source>
</reference>
<dbReference type="SUPFAM" id="SSF103473">
    <property type="entry name" value="MFS general substrate transporter"/>
    <property type="match status" value="1"/>
</dbReference>
<evidence type="ECO:0000313" key="6">
    <source>
        <dbReference type="EMBL" id="TSJ93051.1"/>
    </source>
</evidence>
<comment type="caution">
    <text evidence="6">The sequence shown here is derived from an EMBL/GenBank/DDBJ whole genome shotgun (WGS) entry which is preliminary data.</text>
</comment>
<comment type="subcellular location">
    <subcellularLocation>
        <location evidence="1">Membrane</location>
        <topology evidence="1">Multi-pass membrane protein</topology>
    </subcellularLocation>
</comment>
<proteinExistence type="predicted"/>
<feature type="transmembrane region" description="Helical" evidence="5">
    <location>
        <begin position="51"/>
        <end position="68"/>
    </location>
</feature>